<feature type="domain" description="DUF5069" evidence="1">
    <location>
        <begin position="3"/>
        <end position="139"/>
    </location>
</feature>
<accession>A0A975J2H0</accession>
<evidence type="ECO:0000313" key="2">
    <source>
        <dbReference type="EMBL" id="QUE52774.1"/>
    </source>
</evidence>
<protein>
    <submittedName>
        <fullName evidence="2">DUF5069 domain-containing protein</fullName>
    </submittedName>
</protein>
<evidence type="ECO:0000313" key="3">
    <source>
        <dbReference type="Proteomes" id="UP000676169"/>
    </source>
</evidence>
<dbReference type="Proteomes" id="UP000676169">
    <property type="component" value="Chromosome"/>
</dbReference>
<dbReference type="Pfam" id="PF16798">
    <property type="entry name" value="DUF5069"/>
    <property type="match status" value="1"/>
</dbReference>
<evidence type="ECO:0000259" key="1">
    <source>
        <dbReference type="Pfam" id="PF16798"/>
    </source>
</evidence>
<proteinExistence type="predicted"/>
<organism evidence="2 3">
    <name type="scientific">Luteolibacter ambystomatis</name>
    <dbReference type="NCBI Taxonomy" id="2824561"/>
    <lineage>
        <taxon>Bacteria</taxon>
        <taxon>Pseudomonadati</taxon>
        <taxon>Verrucomicrobiota</taxon>
        <taxon>Verrucomicrobiia</taxon>
        <taxon>Verrucomicrobiales</taxon>
        <taxon>Verrucomicrobiaceae</taxon>
        <taxon>Luteolibacter</taxon>
    </lineage>
</organism>
<keyword evidence="3" id="KW-1185">Reference proteome</keyword>
<gene>
    <name evidence="2" type="ORF">KBB96_07740</name>
</gene>
<dbReference type="InterPro" id="IPR031849">
    <property type="entry name" value="DUF5069"/>
</dbReference>
<name>A0A975J2H0_9BACT</name>
<dbReference type="EMBL" id="CP073100">
    <property type="protein sequence ID" value="QUE52774.1"/>
    <property type="molecule type" value="Genomic_DNA"/>
</dbReference>
<reference evidence="2" key="1">
    <citation type="submission" date="2021-04" db="EMBL/GenBank/DDBJ databases">
        <title>Luteolibacter sp. 32A isolated from the skin of an Anderson's salamander (Ambystoma andersonii).</title>
        <authorList>
            <person name="Spergser J."/>
            <person name="Busse H.-J."/>
        </authorList>
    </citation>
    <scope>NUCLEOTIDE SEQUENCE</scope>
    <source>
        <strain evidence="2">32A</strain>
    </source>
</reference>
<dbReference type="KEGG" id="lamb:KBB96_07740"/>
<sequence length="141" mass="15929">MPKTPRSAFDLTGGLVYFARMCDKIRLHHAGKLPEDYHPFLGAGFDGRICGYLKVDYAAVREKVLSGASDEETLEWCQENGRRLAEIDVIVWNGFARKRGWQDTDGGSEKLQEMKAASGLGEREDIVTFYDFYDVDEGRKA</sequence>
<dbReference type="RefSeq" id="WP_211634069.1">
    <property type="nucleotide sequence ID" value="NZ_CP073100.1"/>
</dbReference>
<dbReference type="AlphaFoldDB" id="A0A975J2H0"/>